<evidence type="ECO:0000256" key="3">
    <source>
        <dbReference type="ARBA" id="ARBA00023274"/>
    </source>
</evidence>
<dbReference type="eggNOG" id="arCOG00781">
    <property type="taxonomic scope" value="Archaea"/>
</dbReference>
<keyword evidence="2 7" id="KW-0689">Ribosomal protein</keyword>
<evidence type="ECO:0000313" key="8">
    <source>
        <dbReference type="Proteomes" id="UP000000663"/>
    </source>
</evidence>
<feature type="compositionally biased region" description="Basic and acidic residues" evidence="6">
    <location>
        <begin position="1"/>
        <end position="18"/>
    </location>
</feature>
<dbReference type="RefSeq" id="WP_012034963.1">
    <property type="nucleotide sequence ID" value="NC_009464.1"/>
</dbReference>
<accession>Q0W1X1</accession>
<evidence type="ECO:0000256" key="5">
    <source>
        <dbReference type="ARBA" id="ARBA00035377"/>
    </source>
</evidence>
<dbReference type="PANTHER" id="PTHR23413">
    <property type="entry name" value="60S RIBOSOMAL PROTEIN L32 AND DNA-DIRECTED RNA POLYMERASE II, SUBUNIT N"/>
    <property type="match status" value="1"/>
</dbReference>
<dbReference type="InterPro" id="IPR036351">
    <property type="entry name" value="Ribosomal_eL32_sf"/>
</dbReference>
<dbReference type="KEGG" id="rci:RCIX2563"/>
<feature type="region of interest" description="Disordered" evidence="6">
    <location>
        <begin position="119"/>
        <end position="145"/>
    </location>
</feature>
<name>Q0W1X1_METAR</name>
<dbReference type="SMART" id="SM01393">
    <property type="entry name" value="Ribosomal_L32e"/>
    <property type="match status" value="1"/>
</dbReference>
<dbReference type="SUPFAM" id="SSF52042">
    <property type="entry name" value="Ribosomal protein L32e"/>
    <property type="match status" value="1"/>
</dbReference>
<dbReference type="CDD" id="cd00513">
    <property type="entry name" value="Ribosomal_L32_L32e"/>
    <property type="match status" value="1"/>
</dbReference>
<gene>
    <name evidence="7" type="primary">rpl32e</name>
    <name evidence="7" type="ORF">RCIX2563</name>
</gene>
<reference evidence="7 8" key="1">
    <citation type="journal article" date="2006" name="Science">
        <title>Genome of rice cluster I archaea -- the key methane producers in the rice rhizosphere.</title>
        <authorList>
            <person name="Erkel C."/>
            <person name="Kube M."/>
            <person name="Reinhardt R."/>
            <person name="Liesack W."/>
        </authorList>
    </citation>
    <scope>NUCLEOTIDE SEQUENCE [LARGE SCALE GENOMIC DNA]</scope>
    <source>
        <strain evidence="8">DSM 22066 / NBRC 105507 / MRE50</strain>
    </source>
</reference>
<protein>
    <recommendedName>
        <fullName evidence="4">Large ribosomal subunit protein eL32</fullName>
    </recommendedName>
    <alternativeName>
        <fullName evidence="5">50S ribosomal protein L32e</fullName>
    </alternativeName>
</protein>
<comment type="similarity">
    <text evidence="1">Belongs to the eukaryotic ribosomal protein eL32 family.</text>
</comment>
<dbReference type="InterPro" id="IPR023654">
    <property type="entry name" value="Ribosomal_eL32_arc"/>
</dbReference>
<dbReference type="GO" id="GO:0003735">
    <property type="term" value="F:structural constituent of ribosome"/>
    <property type="evidence" value="ECO:0007669"/>
    <property type="project" value="InterPro"/>
</dbReference>
<dbReference type="OrthoDB" id="372100at2157"/>
<organism evidence="7 8">
    <name type="scientific">Methanocella arvoryzae (strain DSM 22066 / NBRC 105507 / MRE50)</name>
    <dbReference type="NCBI Taxonomy" id="351160"/>
    <lineage>
        <taxon>Archaea</taxon>
        <taxon>Methanobacteriati</taxon>
        <taxon>Methanobacteriota</taxon>
        <taxon>Stenosarchaea group</taxon>
        <taxon>Methanomicrobia</taxon>
        <taxon>Methanocellales</taxon>
        <taxon>Methanocellaceae</taxon>
        <taxon>Methanocella</taxon>
    </lineage>
</organism>
<dbReference type="PANTHER" id="PTHR23413:SF1">
    <property type="entry name" value="RIBOSOMAL PROTEIN L32"/>
    <property type="match status" value="1"/>
</dbReference>
<feature type="compositionally biased region" description="Basic and acidic residues" evidence="6">
    <location>
        <begin position="43"/>
        <end position="67"/>
    </location>
</feature>
<dbReference type="GO" id="GO:0022625">
    <property type="term" value="C:cytosolic large ribosomal subunit"/>
    <property type="evidence" value="ECO:0007669"/>
    <property type="project" value="TreeGrafter"/>
</dbReference>
<dbReference type="EMBL" id="AM114193">
    <property type="protein sequence ID" value="CAJ37622.1"/>
    <property type="molecule type" value="Genomic_DNA"/>
</dbReference>
<dbReference type="GO" id="GO:0006412">
    <property type="term" value="P:translation"/>
    <property type="evidence" value="ECO:0007669"/>
    <property type="project" value="InterPro"/>
</dbReference>
<dbReference type="Pfam" id="PF01655">
    <property type="entry name" value="Ribosomal_L32e"/>
    <property type="match status" value="1"/>
</dbReference>
<dbReference type="InterPro" id="IPR018263">
    <property type="entry name" value="Ribosomal_eL32_CS"/>
</dbReference>
<dbReference type="Proteomes" id="UP000000663">
    <property type="component" value="Chromosome"/>
</dbReference>
<dbReference type="GeneID" id="5144329"/>
<dbReference type="PROSITE" id="PS00580">
    <property type="entry name" value="RIBOSOMAL_L32E"/>
    <property type="match status" value="1"/>
</dbReference>
<dbReference type="STRING" id="351160.RCIX2563"/>
<dbReference type="NCBIfam" id="NF006332">
    <property type="entry name" value="PRK08562.1"/>
    <property type="match status" value="1"/>
</dbReference>
<feature type="region of interest" description="Disordered" evidence="6">
    <location>
        <begin position="1"/>
        <end position="92"/>
    </location>
</feature>
<dbReference type="InterPro" id="IPR001515">
    <property type="entry name" value="Ribosomal_eL32"/>
</dbReference>
<evidence type="ECO:0000256" key="6">
    <source>
        <dbReference type="SAM" id="MobiDB-lite"/>
    </source>
</evidence>
<evidence type="ECO:0000256" key="4">
    <source>
        <dbReference type="ARBA" id="ARBA00035229"/>
    </source>
</evidence>
<proteinExistence type="inferred from homology"/>
<evidence type="ECO:0000313" key="7">
    <source>
        <dbReference type="EMBL" id="CAJ37622.1"/>
    </source>
</evidence>
<dbReference type="AlphaFoldDB" id="Q0W1X1"/>
<keyword evidence="3" id="KW-0687">Ribonucleoprotein</keyword>
<sequence length="221" mass="24183">MADDKKKAVKKTAEKKAADATTQKASKKATKEEAVEQTQAVEAKAETKAAEKTAESKKLKGTRKEAVKAAAPSVKPRPVARPVEPSTLELDPETKRLLAARKSNKASLPSFNRIDSHKKIKLSASWRRPRGHHSQFRRGKKAKGAKVKIGYGSPAEVNGFHPSGYQEVLVHRPEDVKGIAKTQAIRIGGTVGRKKQLEIEKIAKEQNIKVLNPLNTFEGAQ</sequence>
<evidence type="ECO:0000256" key="1">
    <source>
        <dbReference type="ARBA" id="ARBA00008431"/>
    </source>
</evidence>
<evidence type="ECO:0000256" key="2">
    <source>
        <dbReference type="ARBA" id="ARBA00022980"/>
    </source>
</evidence>
<keyword evidence="8" id="KW-1185">Reference proteome</keyword>